<keyword evidence="12" id="KW-1015">Disulfide bond</keyword>
<keyword evidence="9 19" id="KW-1133">Transmembrane helix</keyword>
<dbReference type="AlphaFoldDB" id="A0A0L7R9C4"/>
<keyword evidence="8 16" id="KW-0067">ATP-binding</keyword>
<keyword evidence="5" id="KW-0732">Signal</keyword>
<evidence type="ECO:0000256" key="15">
    <source>
        <dbReference type="ARBA" id="ARBA00051243"/>
    </source>
</evidence>
<name>A0A0L7R9C4_9HYME</name>
<organism evidence="21 22">
    <name type="scientific">Habropoda laboriosa</name>
    <dbReference type="NCBI Taxonomy" id="597456"/>
    <lineage>
        <taxon>Eukaryota</taxon>
        <taxon>Metazoa</taxon>
        <taxon>Ecdysozoa</taxon>
        <taxon>Arthropoda</taxon>
        <taxon>Hexapoda</taxon>
        <taxon>Insecta</taxon>
        <taxon>Pterygota</taxon>
        <taxon>Neoptera</taxon>
        <taxon>Endopterygota</taxon>
        <taxon>Hymenoptera</taxon>
        <taxon>Apocrita</taxon>
        <taxon>Aculeata</taxon>
        <taxon>Apoidea</taxon>
        <taxon>Anthophila</taxon>
        <taxon>Apidae</taxon>
        <taxon>Habropoda</taxon>
    </lineage>
</organism>
<keyword evidence="22" id="KW-1185">Reference proteome</keyword>
<dbReference type="GO" id="GO:0043235">
    <property type="term" value="C:receptor complex"/>
    <property type="evidence" value="ECO:0007669"/>
    <property type="project" value="TreeGrafter"/>
</dbReference>
<dbReference type="PANTHER" id="PTHR24416">
    <property type="entry name" value="TYROSINE-PROTEIN KINASE RECEPTOR"/>
    <property type="match status" value="1"/>
</dbReference>
<evidence type="ECO:0000256" key="6">
    <source>
        <dbReference type="ARBA" id="ARBA00022741"/>
    </source>
</evidence>
<keyword evidence="17" id="KW-0597">Phosphoprotein</keyword>
<dbReference type="PROSITE" id="PS00109">
    <property type="entry name" value="PROTEIN_KINASE_TYR"/>
    <property type="match status" value="1"/>
</dbReference>
<feature type="compositionally biased region" description="Polar residues" evidence="18">
    <location>
        <begin position="1029"/>
        <end position="1042"/>
    </location>
</feature>
<evidence type="ECO:0000259" key="20">
    <source>
        <dbReference type="PROSITE" id="PS50011"/>
    </source>
</evidence>
<evidence type="ECO:0000256" key="9">
    <source>
        <dbReference type="ARBA" id="ARBA00022989"/>
    </source>
</evidence>
<evidence type="ECO:0000256" key="16">
    <source>
        <dbReference type="PROSITE-ProRule" id="PRU10141"/>
    </source>
</evidence>
<dbReference type="GO" id="GO:0045664">
    <property type="term" value="P:regulation of neuron differentiation"/>
    <property type="evidence" value="ECO:0007669"/>
    <property type="project" value="TreeGrafter"/>
</dbReference>
<feature type="transmembrane region" description="Helical" evidence="19">
    <location>
        <begin position="453"/>
        <end position="476"/>
    </location>
</feature>
<evidence type="ECO:0000313" key="22">
    <source>
        <dbReference type="Proteomes" id="UP000053825"/>
    </source>
</evidence>
<evidence type="ECO:0000256" key="5">
    <source>
        <dbReference type="ARBA" id="ARBA00022729"/>
    </source>
</evidence>
<feature type="region of interest" description="Disordered" evidence="18">
    <location>
        <begin position="1077"/>
        <end position="1096"/>
    </location>
</feature>
<keyword evidence="6 16" id="KW-0547">Nucleotide-binding</keyword>
<dbReference type="InterPro" id="IPR017441">
    <property type="entry name" value="Protein_kinase_ATP_BS"/>
</dbReference>
<gene>
    <name evidence="21" type="ORF">WH47_09273</name>
</gene>
<evidence type="ECO:0000256" key="12">
    <source>
        <dbReference type="ARBA" id="ARBA00023157"/>
    </source>
</evidence>
<dbReference type="PROSITE" id="PS00107">
    <property type="entry name" value="PROTEIN_KINASE_ATP"/>
    <property type="match status" value="1"/>
</dbReference>
<evidence type="ECO:0000256" key="13">
    <source>
        <dbReference type="ARBA" id="ARBA00023170"/>
    </source>
</evidence>
<comment type="subcellular location">
    <subcellularLocation>
        <location evidence="1">Cell membrane</location>
        <topology evidence="1">Single-pass type I membrane protein</topology>
    </subcellularLocation>
</comment>
<proteinExistence type="inferred from homology"/>
<evidence type="ECO:0000256" key="17">
    <source>
        <dbReference type="RuleBase" id="RU000312"/>
    </source>
</evidence>
<dbReference type="PROSITE" id="PS50011">
    <property type="entry name" value="PROTEIN_KINASE_DOM"/>
    <property type="match status" value="1"/>
</dbReference>
<dbReference type="GO" id="GO:0004714">
    <property type="term" value="F:transmembrane receptor protein tyrosine kinase activity"/>
    <property type="evidence" value="ECO:0007669"/>
    <property type="project" value="UniProtKB-EC"/>
</dbReference>
<feature type="compositionally biased region" description="Gly residues" evidence="18">
    <location>
        <begin position="294"/>
        <end position="303"/>
    </location>
</feature>
<evidence type="ECO:0000256" key="3">
    <source>
        <dbReference type="ARBA" id="ARBA00022679"/>
    </source>
</evidence>
<dbReference type="STRING" id="597456.A0A0L7R9C4"/>
<evidence type="ECO:0000256" key="2">
    <source>
        <dbReference type="ARBA" id="ARBA00022475"/>
    </source>
</evidence>
<dbReference type="GO" id="GO:0007169">
    <property type="term" value="P:cell surface receptor protein tyrosine kinase signaling pathway"/>
    <property type="evidence" value="ECO:0007669"/>
    <property type="project" value="InterPro"/>
</dbReference>
<evidence type="ECO:0000256" key="10">
    <source>
        <dbReference type="ARBA" id="ARBA00023136"/>
    </source>
</evidence>
<dbReference type="PANTHER" id="PTHR24416:SF604">
    <property type="entry name" value="RECEPTOR PROTEIN-TYROSINE KINASE"/>
    <property type="match status" value="1"/>
</dbReference>
<keyword evidence="10 19" id="KW-0472">Membrane</keyword>
<comment type="catalytic activity">
    <reaction evidence="15 17">
        <text>L-tyrosyl-[protein] + ATP = O-phospho-L-tyrosyl-[protein] + ADP + H(+)</text>
        <dbReference type="Rhea" id="RHEA:10596"/>
        <dbReference type="Rhea" id="RHEA-COMP:10136"/>
        <dbReference type="Rhea" id="RHEA-COMP:20101"/>
        <dbReference type="ChEBI" id="CHEBI:15378"/>
        <dbReference type="ChEBI" id="CHEBI:30616"/>
        <dbReference type="ChEBI" id="CHEBI:46858"/>
        <dbReference type="ChEBI" id="CHEBI:61978"/>
        <dbReference type="ChEBI" id="CHEBI:456216"/>
        <dbReference type="EC" id="2.7.10.1"/>
    </reaction>
</comment>
<feature type="compositionally biased region" description="Low complexity" evidence="18">
    <location>
        <begin position="1014"/>
        <end position="1028"/>
    </location>
</feature>
<keyword evidence="3" id="KW-0808">Transferase</keyword>
<dbReference type="Pfam" id="PF12810">
    <property type="entry name" value="ALK_LTK_GRD"/>
    <property type="match status" value="1"/>
</dbReference>
<dbReference type="Proteomes" id="UP000053825">
    <property type="component" value="Unassembled WGS sequence"/>
</dbReference>
<keyword evidence="11" id="KW-0829">Tyrosine-protein kinase</keyword>
<dbReference type="Gene3D" id="1.10.510.10">
    <property type="entry name" value="Transferase(Phosphotransferase) domain 1"/>
    <property type="match status" value="1"/>
</dbReference>
<evidence type="ECO:0000256" key="18">
    <source>
        <dbReference type="SAM" id="MobiDB-lite"/>
    </source>
</evidence>
<keyword evidence="13 17" id="KW-0675">Receptor</keyword>
<dbReference type="EMBL" id="KQ414628">
    <property type="protein sequence ID" value="KOC67356.1"/>
    <property type="molecule type" value="Genomic_DNA"/>
</dbReference>
<dbReference type="GO" id="GO:0005524">
    <property type="term" value="F:ATP binding"/>
    <property type="evidence" value="ECO:0007669"/>
    <property type="project" value="UniProtKB-UniRule"/>
</dbReference>
<accession>A0A0L7R9C4</accession>
<evidence type="ECO:0000256" key="7">
    <source>
        <dbReference type="ARBA" id="ARBA00022777"/>
    </source>
</evidence>
<feature type="compositionally biased region" description="Polar residues" evidence="18">
    <location>
        <begin position="997"/>
        <end position="1009"/>
    </location>
</feature>
<dbReference type="InterPro" id="IPR001245">
    <property type="entry name" value="Ser-Thr/Tyr_kinase_cat_dom"/>
</dbReference>
<dbReference type="FunFam" id="1.10.510.10:FF:000113">
    <property type="entry name" value="Tyrosine-protein kinase receptor"/>
    <property type="match status" value="1"/>
</dbReference>
<dbReference type="Pfam" id="PF07714">
    <property type="entry name" value="PK_Tyr_Ser-Thr"/>
    <property type="match status" value="1"/>
</dbReference>
<dbReference type="InterPro" id="IPR050122">
    <property type="entry name" value="RTK"/>
</dbReference>
<dbReference type="Gene3D" id="3.30.200.20">
    <property type="entry name" value="Phosphorylase Kinase, domain 1"/>
    <property type="match status" value="1"/>
</dbReference>
<dbReference type="InterPro" id="IPR000719">
    <property type="entry name" value="Prot_kinase_dom"/>
</dbReference>
<feature type="region of interest" description="Disordered" evidence="18">
    <location>
        <begin position="871"/>
        <end position="1042"/>
    </location>
</feature>
<dbReference type="InterPro" id="IPR020635">
    <property type="entry name" value="Tyr_kinase_cat_dom"/>
</dbReference>
<dbReference type="SMART" id="SM00219">
    <property type="entry name" value="TyrKc"/>
    <property type="match status" value="1"/>
</dbReference>
<dbReference type="EC" id="2.7.10.1" evidence="17"/>
<evidence type="ECO:0000256" key="19">
    <source>
        <dbReference type="SAM" id="Phobius"/>
    </source>
</evidence>
<keyword evidence="14" id="KW-0325">Glycoprotein</keyword>
<keyword evidence="7 21" id="KW-0418">Kinase</keyword>
<dbReference type="InterPro" id="IPR008266">
    <property type="entry name" value="Tyr_kinase_AS"/>
</dbReference>
<evidence type="ECO:0000256" key="4">
    <source>
        <dbReference type="ARBA" id="ARBA00022692"/>
    </source>
</evidence>
<feature type="binding site" evidence="16">
    <location>
        <position position="569"/>
    </location>
    <ligand>
        <name>ATP</name>
        <dbReference type="ChEBI" id="CHEBI:30616"/>
    </ligand>
</feature>
<evidence type="ECO:0000256" key="8">
    <source>
        <dbReference type="ARBA" id="ARBA00022840"/>
    </source>
</evidence>
<feature type="domain" description="Protein kinase" evidence="20">
    <location>
        <begin position="537"/>
        <end position="811"/>
    </location>
</feature>
<dbReference type="InterPro" id="IPR011009">
    <property type="entry name" value="Kinase-like_dom_sf"/>
</dbReference>
<dbReference type="GO" id="GO:0005886">
    <property type="term" value="C:plasma membrane"/>
    <property type="evidence" value="ECO:0007669"/>
    <property type="project" value="UniProtKB-SubCell"/>
</dbReference>
<keyword evidence="4 17" id="KW-0812">Transmembrane</keyword>
<reference evidence="21 22" key="1">
    <citation type="submission" date="2015-07" db="EMBL/GenBank/DDBJ databases">
        <title>The genome of Habropoda laboriosa.</title>
        <authorList>
            <person name="Pan H."/>
            <person name="Kapheim K."/>
        </authorList>
    </citation>
    <scope>NUCLEOTIDE SEQUENCE [LARGE SCALE GENOMIC DNA]</scope>
    <source>
        <strain evidence="21">0110345459</strain>
    </source>
</reference>
<dbReference type="InterPro" id="IPR002011">
    <property type="entry name" value="Tyr_kinase_rcpt_2_CS"/>
</dbReference>
<dbReference type="SUPFAM" id="SSF56112">
    <property type="entry name" value="Protein kinase-like (PK-like)"/>
    <property type="match status" value="1"/>
</dbReference>
<dbReference type="PRINTS" id="PR00109">
    <property type="entry name" value="TYRKINASE"/>
</dbReference>
<protein>
    <recommendedName>
        <fullName evidence="17">Tyrosine-protein kinase receptor</fullName>
        <ecNumber evidence="17">2.7.10.1</ecNumber>
    </recommendedName>
</protein>
<evidence type="ECO:0000313" key="21">
    <source>
        <dbReference type="EMBL" id="KOC67356.1"/>
    </source>
</evidence>
<dbReference type="OrthoDB" id="73209at2759"/>
<evidence type="ECO:0000256" key="1">
    <source>
        <dbReference type="ARBA" id="ARBA00004251"/>
    </source>
</evidence>
<keyword evidence="2" id="KW-1003">Cell membrane</keyword>
<evidence type="ECO:0000256" key="11">
    <source>
        <dbReference type="ARBA" id="ARBA00023137"/>
    </source>
</evidence>
<feature type="transmembrane region" description="Helical" evidence="19">
    <location>
        <begin position="731"/>
        <end position="749"/>
    </location>
</feature>
<dbReference type="PROSITE" id="PS00239">
    <property type="entry name" value="RECEPTOR_TYR_KIN_II"/>
    <property type="match status" value="1"/>
</dbReference>
<feature type="compositionally biased region" description="Basic and acidic residues" evidence="18">
    <location>
        <begin position="976"/>
        <end position="996"/>
    </location>
</feature>
<comment type="similarity">
    <text evidence="17">Belongs to the protein kinase superfamily. Tyr protein kinase family. Insulin receptor subfamily.</text>
</comment>
<dbReference type="InterPro" id="IPR055163">
    <property type="entry name" value="ALK/LTK-like_GRD"/>
</dbReference>
<feature type="compositionally biased region" description="Basic and acidic residues" evidence="18">
    <location>
        <begin position="923"/>
        <end position="967"/>
    </location>
</feature>
<feature type="compositionally biased region" description="Polar residues" evidence="18">
    <location>
        <begin position="871"/>
        <end position="896"/>
    </location>
</feature>
<evidence type="ECO:0000256" key="14">
    <source>
        <dbReference type="ARBA" id="ARBA00023180"/>
    </source>
</evidence>
<feature type="compositionally biased region" description="Polar residues" evidence="18">
    <location>
        <begin position="903"/>
        <end position="922"/>
    </location>
</feature>
<sequence length="1096" mass="118896">MIEASEFWVKSDPASGVRRYFIQFGASRSYSSKGDVAIDDFSLSPECFGIGVPPEVVGDFNYYNPIIDSEKIPDQHVDFVNETVIRITTCGNSGRIGPTPEQCAEEYNRTDIELMVPSPGAEDLRLFNLNGVQRWTAPRGGYYTLIGMGARGGKGSSGMGSTLGALVRGVIELKKGEQLYFMVGQPGTDACPKNLGSTIDICQKDGTHGSTPPPGSSSKVHEVRKIKIEDGGGGGGGATYVFTLKNNGDQHPLIIAAGGGGLGLGQFVDNGLQHGQGPAPSGRQPSSGTVLSRGAGGPGGGWNGSSSKVSDQRTSAGAPLVKGGVGGIGCGPRNRSHGSGGFGGGGGGCRTGGGGGGYIGGNTGYKEPSNGEGGFSYASRGLMHVHFQPGINHGAGEVYIIPAISGCGCDFRCVALDQYLSETKCICPPGWFLSNNSRSCVMADDTKGPHQTFMILLITVTIGLLVAFTALCLLLYNRYQNRKALLRRRQVMFGNGTELTSLRAVSDTMMTEFNPNYEFAGNLYSFKDLPQIPREYITLVKPLGQGAFGEVFQGIYKYRRNEEHPVAVKTIPSSSRPQTETDFMMEALIMSKFDHPNIVHFIGVSFDKNPKYIVLELLAGGNLKNFLREERPRAERPTSLTMLDLIMCGYDVANGCKYMEEARFIHRDIAARNCLLTCKGRGRIVKIADFGMAKDIYRSDYYRKGGKAMLPIKWMPPESFLDGIFTTKTDVWAFGVLLWEIMSFGYIPYTGCTNREAMAMVTSGGRLEKPAGCPDPIYGIMTRCWHPRPEDRPSFATIVERIGYCLQDPDVINLPTPNFDILPICDREVTIMRPDPETECINVQSELDACGYMQPRIIDPRSASQRIAQAIGSNNLSNTKNENPNRTNLNEKSGLQPTDRLRFQSNPYGTNIDTCEQTFSENISRDDFDDKNDHTEGKHKGDSSTNRDEKCVHRTSTDIENSGKLRIADNGNNRPTDIETRRSSTVDVTDVDRRNGNESITTTDTNSDSLIVASSDTPPDTTNSSPNTRTCSPSHTGLNASPTNVNGMLKKNALKAALSLDPSALCRGTIPYEKIAFSPPPQRSSTPSSMEIKKVI</sequence>
<feature type="region of interest" description="Disordered" evidence="18">
    <location>
        <begin position="203"/>
        <end position="222"/>
    </location>
</feature>
<feature type="region of interest" description="Disordered" evidence="18">
    <location>
        <begin position="269"/>
        <end position="320"/>
    </location>
</feature>